<proteinExistence type="predicted"/>
<evidence type="ECO:0000313" key="2">
    <source>
        <dbReference type="EMBL" id="NML42494.1"/>
    </source>
</evidence>
<dbReference type="PROSITE" id="PS51742">
    <property type="entry name" value="PPC"/>
    <property type="match status" value="1"/>
</dbReference>
<dbReference type="PANTHER" id="PTHR34988:SF1">
    <property type="entry name" value="DNA-BINDING PROTEIN"/>
    <property type="match status" value="1"/>
</dbReference>
<keyword evidence="3" id="KW-1185">Reference proteome</keyword>
<name>A0A848GVX2_9BURK</name>
<comment type="caution">
    <text evidence="2">The sequence shown here is derived from an EMBL/GenBank/DDBJ whole genome shotgun (WGS) entry which is preliminary data.</text>
</comment>
<dbReference type="AlphaFoldDB" id="A0A848GVX2"/>
<protein>
    <submittedName>
        <fullName evidence="2">DNA-binding protein</fullName>
    </submittedName>
</protein>
<dbReference type="CDD" id="cd11378">
    <property type="entry name" value="DUF296"/>
    <property type="match status" value="1"/>
</dbReference>
<dbReference type="InterPro" id="IPR005175">
    <property type="entry name" value="PPC_dom"/>
</dbReference>
<dbReference type="Pfam" id="PF03479">
    <property type="entry name" value="PCC"/>
    <property type="match status" value="1"/>
</dbReference>
<dbReference type="PANTHER" id="PTHR34988">
    <property type="entry name" value="PROTEIN, PUTATIVE-RELATED"/>
    <property type="match status" value="1"/>
</dbReference>
<dbReference type="GO" id="GO:0003677">
    <property type="term" value="F:DNA binding"/>
    <property type="evidence" value="ECO:0007669"/>
    <property type="project" value="UniProtKB-KW"/>
</dbReference>
<dbReference type="Proteomes" id="UP000541185">
    <property type="component" value="Unassembled WGS sequence"/>
</dbReference>
<dbReference type="RefSeq" id="WP_169416701.1">
    <property type="nucleotide sequence ID" value="NZ_JABBFX010000001.1"/>
</dbReference>
<gene>
    <name evidence="2" type="ORF">HHL11_01955</name>
</gene>
<evidence type="ECO:0000259" key="1">
    <source>
        <dbReference type="PROSITE" id="PS51742"/>
    </source>
</evidence>
<dbReference type="SUPFAM" id="SSF117856">
    <property type="entry name" value="AF0104/ALDC/Ptd012-like"/>
    <property type="match status" value="1"/>
</dbReference>
<evidence type="ECO:0000313" key="3">
    <source>
        <dbReference type="Proteomes" id="UP000541185"/>
    </source>
</evidence>
<dbReference type="EMBL" id="JABBFX010000001">
    <property type="protein sequence ID" value="NML42494.1"/>
    <property type="molecule type" value="Genomic_DNA"/>
</dbReference>
<keyword evidence="2" id="KW-0238">DNA-binding</keyword>
<sequence length="134" mass="13997">MELRVHVLRLQPGDDLRVALAAVLQEQGEKAACIVSGIGSFSQAMLRYAGEEQGTHLAGPLELLSLAGTLSLGGPHLHASVSDAQGQVHGGHVMQGCIVRTTAEIVLGLLPGWAFGRQLDPATGYPELVARRAG</sequence>
<feature type="domain" description="PPC" evidence="1">
    <location>
        <begin position="1"/>
        <end position="131"/>
    </location>
</feature>
<dbReference type="Gene3D" id="3.30.1330.80">
    <property type="entry name" value="Hypothetical protein, similar to alpha- acetolactate decarboxylase, domain 2"/>
    <property type="match status" value="1"/>
</dbReference>
<reference evidence="2 3" key="1">
    <citation type="submission" date="2020-04" db="EMBL/GenBank/DDBJ databases">
        <title>Ramlibacter sp. G-1-2-2 isolated from soil.</title>
        <authorList>
            <person name="Dahal R.H."/>
        </authorList>
    </citation>
    <scope>NUCLEOTIDE SEQUENCE [LARGE SCALE GENOMIC DNA]</scope>
    <source>
        <strain evidence="2 3">G-1-2-2</strain>
    </source>
</reference>
<organism evidence="2 3">
    <name type="scientific">Ramlibacter agri</name>
    <dbReference type="NCBI Taxonomy" id="2728837"/>
    <lineage>
        <taxon>Bacteria</taxon>
        <taxon>Pseudomonadati</taxon>
        <taxon>Pseudomonadota</taxon>
        <taxon>Betaproteobacteria</taxon>
        <taxon>Burkholderiales</taxon>
        <taxon>Comamonadaceae</taxon>
        <taxon>Ramlibacter</taxon>
    </lineage>
</organism>
<accession>A0A848GVX2</accession>